<protein>
    <recommendedName>
        <fullName evidence="1">Ricin B lectin domain-containing protein</fullName>
    </recommendedName>
</protein>
<gene>
    <name evidence="2" type="ORF">EMO92_05340</name>
</gene>
<evidence type="ECO:0000313" key="2">
    <source>
        <dbReference type="EMBL" id="KAA8825478.1"/>
    </source>
</evidence>
<proteinExistence type="predicted"/>
<evidence type="ECO:0000313" key="3">
    <source>
        <dbReference type="Proteomes" id="UP000326251"/>
    </source>
</evidence>
<reference evidence="2 3" key="1">
    <citation type="journal article" date="2019" name="Syst. Appl. Microbiol.">
        <title>Characterization of Bifidobacterium species in feaces of the Egyptian fruit bat: Description of B. vespertilionis sp. nov. and B. rousetti sp. nov.</title>
        <authorList>
            <person name="Modesto M."/>
            <person name="Satti M."/>
            <person name="Watanabe K."/>
            <person name="Puglisi E."/>
            <person name="Morelli L."/>
            <person name="Huang C.-H."/>
            <person name="Liou J.-S."/>
            <person name="Miyashita M."/>
            <person name="Tamura T."/>
            <person name="Saito S."/>
            <person name="Mori K."/>
            <person name="Huang L."/>
            <person name="Sciavilla P."/>
            <person name="Sandri C."/>
            <person name="Spiezio C."/>
            <person name="Vitali F."/>
            <person name="Cavalieri D."/>
            <person name="Perpetuini G."/>
            <person name="Tofalo R."/>
            <person name="Bonetti A."/>
            <person name="Arita M."/>
            <person name="Mattarelli P."/>
        </authorList>
    </citation>
    <scope>NUCLEOTIDE SEQUENCE [LARGE SCALE GENOMIC DNA]</scope>
    <source>
        <strain evidence="2 3">RST19</strain>
    </source>
</reference>
<dbReference type="SUPFAM" id="SSF50370">
    <property type="entry name" value="Ricin B-like lectins"/>
    <property type="match status" value="1"/>
</dbReference>
<dbReference type="AlphaFoldDB" id="A0A5J5E8H1"/>
<organism evidence="2 3">
    <name type="scientific">Bifidobacterium reuteri</name>
    <dbReference type="NCBI Taxonomy" id="983706"/>
    <lineage>
        <taxon>Bacteria</taxon>
        <taxon>Bacillati</taxon>
        <taxon>Actinomycetota</taxon>
        <taxon>Actinomycetes</taxon>
        <taxon>Bifidobacteriales</taxon>
        <taxon>Bifidobacteriaceae</taxon>
        <taxon>Bifidobacterium</taxon>
    </lineage>
</organism>
<comment type="caution">
    <text evidence="2">The sequence shown here is derived from an EMBL/GenBank/DDBJ whole genome shotgun (WGS) entry which is preliminary data.</text>
</comment>
<dbReference type="EMBL" id="RZUG01000007">
    <property type="protein sequence ID" value="KAA8825478.1"/>
    <property type="molecule type" value="Genomic_DNA"/>
</dbReference>
<dbReference type="Gene3D" id="2.80.10.50">
    <property type="match status" value="1"/>
</dbReference>
<evidence type="ECO:0000259" key="1">
    <source>
        <dbReference type="Pfam" id="PF14200"/>
    </source>
</evidence>
<sequence>MGDRGFVIVLSRINGISGSVDLNAFGYKTYQAAIDVRNQTAISIPNGTYKIASAKKSSAVLDVSGGSTANAANVQLYAGNDTDAQKWVVK</sequence>
<dbReference type="Pfam" id="PF14200">
    <property type="entry name" value="RicinB_lectin_2"/>
    <property type="match status" value="1"/>
</dbReference>
<accession>A0A5J5E8H1</accession>
<dbReference type="CDD" id="cd00161">
    <property type="entry name" value="beta-trefoil_Ricin-like"/>
    <property type="match status" value="1"/>
</dbReference>
<dbReference type="Proteomes" id="UP000326251">
    <property type="component" value="Unassembled WGS sequence"/>
</dbReference>
<dbReference type="InterPro" id="IPR035992">
    <property type="entry name" value="Ricin_B-like_lectins"/>
</dbReference>
<feature type="domain" description="Ricin B lectin" evidence="1">
    <location>
        <begin position="44"/>
        <end position="89"/>
    </location>
</feature>
<name>A0A5J5E8H1_9BIFI</name>
<dbReference type="InterPro" id="IPR000772">
    <property type="entry name" value="Ricin_B_lectin"/>
</dbReference>